<comment type="caution">
    <text evidence="1">The sequence shown here is derived from an EMBL/GenBank/DDBJ whole genome shotgun (WGS) entry which is preliminary data.</text>
</comment>
<keyword evidence="1" id="KW-0131">Cell cycle</keyword>
<protein>
    <submittedName>
        <fullName evidence="1">Cell division protein FtsL</fullName>
    </submittedName>
</protein>
<dbReference type="EMBL" id="PZKF01000007">
    <property type="protein sequence ID" value="PTE18427.1"/>
    <property type="molecule type" value="Genomic_DNA"/>
</dbReference>
<dbReference type="OrthoDB" id="7165680at2"/>
<organism evidence="1 2">
    <name type="scientific">Phaeovulum veldkampii DSM 11550</name>
    <dbReference type="NCBI Taxonomy" id="1185920"/>
    <lineage>
        <taxon>Bacteria</taxon>
        <taxon>Pseudomonadati</taxon>
        <taxon>Pseudomonadota</taxon>
        <taxon>Alphaproteobacteria</taxon>
        <taxon>Rhodobacterales</taxon>
        <taxon>Paracoccaceae</taxon>
        <taxon>Phaeovulum</taxon>
    </lineage>
</organism>
<proteinExistence type="predicted"/>
<dbReference type="RefSeq" id="WP_107324173.1">
    <property type="nucleotide sequence ID" value="NZ_NHSP01000039.1"/>
</dbReference>
<name>A0A2T4JKX9_9RHOB</name>
<gene>
    <name evidence="1" type="ORF">C5F46_04530</name>
</gene>
<dbReference type="GO" id="GO:0051301">
    <property type="term" value="P:cell division"/>
    <property type="evidence" value="ECO:0007669"/>
    <property type="project" value="UniProtKB-KW"/>
</dbReference>
<dbReference type="AlphaFoldDB" id="A0A2T4JKX9"/>
<accession>A0A2T4JKX9</accession>
<keyword evidence="2" id="KW-1185">Reference proteome</keyword>
<sequence>MRNLIYLMTAVSVMGLAFWAYGENYRTRSSLDRMERLQGEIAGLREGLGVLRAEWAYLNRPDRLRELANLNFERLALLPLAPEQFGALAQVAHPVPDLPLVLDPVDTAARPEVQP</sequence>
<dbReference type="Proteomes" id="UP000241899">
    <property type="component" value="Unassembled WGS sequence"/>
</dbReference>
<evidence type="ECO:0000313" key="1">
    <source>
        <dbReference type="EMBL" id="PTE18427.1"/>
    </source>
</evidence>
<reference evidence="1 2" key="1">
    <citation type="submission" date="2018-03" db="EMBL/GenBank/DDBJ databases">
        <title>Rhodobacter veldkampii.</title>
        <authorList>
            <person name="Meyer T.E."/>
            <person name="Miller S."/>
            <person name="Lodha T."/>
            <person name="Gandham S."/>
            <person name="Chintalapati S."/>
            <person name="Chintalapati V.R."/>
        </authorList>
    </citation>
    <scope>NUCLEOTIDE SEQUENCE [LARGE SCALE GENOMIC DNA]</scope>
    <source>
        <strain evidence="1 2">DSM 11550</strain>
    </source>
</reference>
<keyword evidence="1" id="KW-0132">Cell division</keyword>
<evidence type="ECO:0000313" key="2">
    <source>
        <dbReference type="Proteomes" id="UP000241899"/>
    </source>
</evidence>